<dbReference type="AlphaFoldDB" id="A7I4G3"/>
<dbReference type="eggNOG" id="arCOG00856">
    <property type="taxonomic scope" value="Archaea"/>
</dbReference>
<dbReference type="GO" id="GO:0006631">
    <property type="term" value="P:fatty acid metabolic process"/>
    <property type="evidence" value="ECO:0007669"/>
    <property type="project" value="TreeGrafter"/>
</dbReference>
<name>A7I4G3_METB6</name>
<dbReference type="GO" id="GO:0031956">
    <property type="term" value="F:medium-chain fatty acid-CoA ligase activity"/>
    <property type="evidence" value="ECO:0007669"/>
    <property type="project" value="TreeGrafter"/>
</dbReference>
<feature type="domain" description="AMP-dependent synthetase/ligase" evidence="3">
    <location>
        <begin position="14"/>
        <end position="378"/>
    </location>
</feature>
<dbReference type="InterPro" id="IPR025110">
    <property type="entry name" value="AMP-bd_C"/>
</dbReference>
<gene>
    <name evidence="5" type="ordered locus">Mboo_0100</name>
</gene>
<dbReference type="KEGG" id="mbn:Mboo_0100"/>
<evidence type="ECO:0000259" key="3">
    <source>
        <dbReference type="Pfam" id="PF00501"/>
    </source>
</evidence>
<dbReference type="STRING" id="456442.Mboo_0100"/>
<organism evidence="5 6">
    <name type="scientific">Methanoregula boonei (strain DSM 21154 / JCM 14090 / 6A8)</name>
    <dbReference type="NCBI Taxonomy" id="456442"/>
    <lineage>
        <taxon>Archaea</taxon>
        <taxon>Methanobacteriati</taxon>
        <taxon>Methanobacteriota</taxon>
        <taxon>Stenosarchaea group</taxon>
        <taxon>Methanomicrobia</taxon>
        <taxon>Methanomicrobiales</taxon>
        <taxon>Methanoregulaceae</taxon>
        <taxon>Methanoregula</taxon>
    </lineage>
</organism>
<dbReference type="InterPro" id="IPR042099">
    <property type="entry name" value="ANL_N_sf"/>
</dbReference>
<dbReference type="PANTHER" id="PTHR43201:SF5">
    <property type="entry name" value="MEDIUM-CHAIN ACYL-COA LIGASE ACSF2, MITOCHONDRIAL"/>
    <property type="match status" value="1"/>
</dbReference>
<evidence type="ECO:0000256" key="1">
    <source>
        <dbReference type="ARBA" id="ARBA00006432"/>
    </source>
</evidence>
<dbReference type="InterPro" id="IPR045851">
    <property type="entry name" value="AMP-bd_C_sf"/>
</dbReference>
<evidence type="ECO:0000313" key="5">
    <source>
        <dbReference type="EMBL" id="ABS54624.1"/>
    </source>
</evidence>
<evidence type="ECO:0000259" key="4">
    <source>
        <dbReference type="Pfam" id="PF13193"/>
    </source>
</evidence>
<dbReference type="OrthoDB" id="35688at2157"/>
<dbReference type="HOGENOM" id="CLU_000022_59_0_2"/>
<reference evidence="6" key="1">
    <citation type="journal article" date="2015" name="Microbiology">
        <title>Genome of Methanoregula boonei 6A8 reveals adaptations to oligotrophic peatland environments.</title>
        <authorList>
            <person name="Braeuer S."/>
            <person name="Cadillo-Quiroz H."/>
            <person name="Kyrpides N."/>
            <person name="Woyke T."/>
            <person name="Goodwin L."/>
            <person name="Detter C."/>
            <person name="Podell S."/>
            <person name="Yavitt J.B."/>
            <person name="Zinder S.H."/>
        </authorList>
    </citation>
    <scope>NUCLEOTIDE SEQUENCE [LARGE SCALE GENOMIC DNA]</scope>
    <source>
        <strain evidence="6">DSM 21154 / JCM 14090 / 6A8</strain>
    </source>
</reference>
<dbReference type="Pfam" id="PF00501">
    <property type="entry name" value="AMP-binding"/>
    <property type="match status" value="1"/>
</dbReference>
<dbReference type="Gene3D" id="3.30.300.30">
    <property type="match status" value="1"/>
</dbReference>
<dbReference type="EMBL" id="CP000780">
    <property type="protein sequence ID" value="ABS54624.1"/>
    <property type="molecule type" value="Genomic_DNA"/>
</dbReference>
<dbReference type="RefSeq" id="WP_011991112.1">
    <property type="nucleotide sequence ID" value="NC_009712.1"/>
</dbReference>
<dbReference type="PANTHER" id="PTHR43201">
    <property type="entry name" value="ACYL-COA SYNTHETASE"/>
    <property type="match status" value="1"/>
</dbReference>
<evidence type="ECO:0000313" key="6">
    <source>
        <dbReference type="Proteomes" id="UP000002408"/>
    </source>
</evidence>
<evidence type="ECO:0000256" key="2">
    <source>
        <dbReference type="ARBA" id="ARBA00022598"/>
    </source>
</evidence>
<dbReference type="InterPro" id="IPR000873">
    <property type="entry name" value="AMP-dep_synth/lig_dom"/>
</dbReference>
<keyword evidence="6" id="KW-1185">Reference proteome</keyword>
<accession>A7I4G3</accession>
<dbReference type="Proteomes" id="UP000002408">
    <property type="component" value="Chromosome"/>
</dbReference>
<dbReference type="Gene3D" id="3.40.50.12780">
    <property type="entry name" value="N-terminal domain of ligase-like"/>
    <property type="match status" value="1"/>
</dbReference>
<dbReference type="InterPro" id="IPR020845">
    <property type="entry name" value="AMP-binding_CS"/>
</dbReference>
<dbReference type="SUPFAM" id="SSF56801">
    <property type="entry name" value="Acetyl-CoA synthetase-like"/>
    <property type="match status" value="1"/>
</dbReference>
<dbReference type="PROSITE" id="PS00455">
    <property type="entry name" value="AMP_BINDING"/>
    <property type="match status" value="1"/>
</dbReference>
<proteinExistence type="inferred from homology"/>
<keyword evidence="2 5" id="KW-0436">Ligase</keyword>
<protein>
    <submittedName>
        <fullName evidence="5">AMP-dependent synthetase and ligase</fullName>
    </submittedName>
</protein>
<dbReference type="GeneID" id="5411094"/>
<dbReference type="Pfam" id="PF13193">
    <property type="entry name" value="AMP-binding_C"/>
    <property type="match status" value="1"/>
</dbReference>
<feature type="domain" description="AMP-binding enzyme C-terminal" evidence="4">
    <location>
        <begin position="429"/>
        <end position="499"/>
    </location>
</feature>
<sequence>MSNVTTLLDAKSVPEAKAALVCPLRNETYSYRELRDEMNRIGCGLSGLGIQKGDRVCIYLDSSPEYLISYFAIWRIGAVAVPANSVYQAEELLHVVRDAGARAIITDIRGAPVAGAVQEKAPGLAHIICVAGPGNTDAMPGDAVAWSSFPAVPASVRAANCAMDDLCHIQYTAGTTGKPKGAMLSHGNWMTALDAEREALRLRPDDVYLGIYPMGHVGLSWGLAVLRAGGTFVMMERFNPAEYLALAGRYKVTVLAGMPPVIHTLVHAEPGIEEHLRTVRVIISGGGQLLPSVWAAFDKRFHIPVANSYGLSETIVIGSGTTTLPEYPHLTKNYQSVGVAVGYTEVRIVDVDDPEKELGPGEAGEIALRGPSVAKGYWNLPEATATVFRHDGWFLTGDIGYIDEEGILYITDRKKDMIIMSGWKIYPTEVENVIVQHPAVADVAVFGVPDERRGESPVAAVVLKAGAALAEPEFETFCRQHLAGYKVPRTLVIVDDLPRVHGWKLLRRTLREKFGKMPA</sequence>
<comment type="similarity">
    <text evidence="1">Belongs to the ATP-dependent AMP-binding enzyme family.</text>
</comment>